<feature type="region of interest" description="Disordered" evidence="1">
    <location>
        <begin position="32"/>
        <end position="51"/>
    </location>
</feature>
<dbReference type="Proteomes" id="UP000748531">
    <property type="component" value="Unassembled WGS sequence"/>
</dbReference>
<keyword evidence="3" id="KW-1185">Reference proteome</keyword>
<proteinExistence type="predicted"/>
<protein>
    <submittedName>
        <fullName evidence="2">Uncharacterized protein</fullName>
    </submittedName>
</protein>
<gene>
    <name evidence="2" type="ORF">PHET_00118</name>
</gene>
<name>A0A8J4TP38_9TREM</name>
<dbReference type="AlphaFoldDB" id="A0A8J4TP38"/>
<evidence type="ECO:0000313" key="2">
    <source>
        <dbReference type="EMBL" id="KAF5406347.1"/>
    </source>
</evidence>
<dbReference type="EMBL" id="LUCH01000029">
    <property type="protein sequence ID" value="KAF5406347.1"/>
    <property type="molecule type" value="Genomic_DNA"/>
</dbReference>
<reference evidence="2" key="1">
    <citation type="submission" date="2019-05" db="EMBL/GenBank/DDBJ databases">
        <title>Annotation for the trematode Paragonimus heterotremus.</title>
        <authorList>
            <person name="Choi Y.-J."/>
        </authorList>
    </citation>
    <scope>NUCLEOTIDE SEQUENCE</scope>
    <source>
        <strain evidence="2">LC</strain>
    </source>
</reference>
<dbReference type="OrthoDB" id="10325478at2759"/>
<evidence type="ECO:0000256" key="1">
    <source>
        <dbReference type="SAM" id="MobiDB-lite"/>
    </source>
</evidence>
<feature type="compositionally biased region" description="Basic residues" evidence="1">
    <location>
        <begin position="42"/>
        <end position="51"/>
    </location>
</feature>
<organism evidence="2 3">
    <name type="scientific">Paragonimus heterotremus</name>
    <dbReference type="NCBI Taxonomy" id="100268"/>
    <lineage>
        <taxon>Eukaryota</taxon>
        <taxon>Metazoa</taxon>
        <taxon>Spiralia</taxon>
        <taxon>Lophotrochozoa</taxon>
        <taxon>Platyhelminthes</taxon>
        <taxon>Trematoda</taxon>
        <taxon>Digenea</taxon>
        <taxon>Plagiorchiida</taxon>
        <taxon>Troglotremata</taxon>
        <taxon>Troglotrematidae</taxon>
        <taxon>Paragonimus</taxon>
    </lineage>
</organism>
<evidence type="ECO:0000313" key="3">
    <source>
        <dbReference type="Proteomes" id="UP000748531"/>
    </source>
</evidence>
<accession>A0A8J4TP38</accession>
<sequence>MNGLTSDGLLLDRTSLELLACSPELKAGLMKRANSSMSHFSATRKPRTTHR</sequence>
<comment type="caution">
    <text evidence="2">The sequence shown here is derived from an EMBL/GenBank/DDBJ whole genome shotgun (WGS) entry which is preliminary data.</text>
</comment>